<evidence type="ECO:0000259" key="3">
    <source>
        <dbReference type="PROSITE" id="PS50235"/>
    </source>
</evidence>
<name>H3BW28_TETNG</name>
<dbReference type="OMA" id="ANCCATR"/>
<feature type="region of interest" description="Disordered" evidence="1">
    <location>
        <begin position="275"/>
        <end position="301"/>
    </location>
</feature>
<organism evidence="4 5">
    <name type="scientific">Tetraodon nigroviridis</name>
    <name type="common">Spotted green pufferfish</name>
    <name type="synonym">Chelonodon nigroviridis</name>
    <dbReference type="NCBI Taxonomy" id="99883"/>
    <lineage>
        <taxon>Eukaryota</taxon>
        <taxon>Metazoa</taxon>
        <taxon>Chordata</taxon>
        <taxon>Craniata</taxon>
        <taxon>Vertebrata</taxon>
        <taxon>Euteleostomi</taxon>
        <taxon>Actinopterygii</taxon>
        <taxon>Neopterygii</taxon>
        <taxon>Teleostei</taxon>
        <taxon>Neoteleostei</taxon>
        <taxon>Acanthomorphata</taxon>
        <taxon>Eupercaria</taxon>
        <taxon>Tetraodontiformes</taxon>
        <taxon>Tetradontoidea</taxon>
        <taxon>Tetraodontidae</taxon>
        <taxon>Tetraodon</taxon>
    </lineage>
</organism>
<dbReference type="InterPro" id="IPR033505">
    <property type="entry name" value="USPL1"/>
</dbReference>
<dbReference type="Proteomes" id="UP000007303">
    <property type="component" value="Unassembled WGS sequence"/>
</dbReference>
<keyword evidence="5" id="KW-1185">Reference proteome</keyword>
<evidence type="ECO:0000313" key="5">
    <source>
        <dbReference type="Proteomes" id="UP000007303"/>
    </source>
</evidence>
<dbReference type="STRING" id="99883.ENSTNIP00000000190"/>
<reference evidence="5" key="1">
    <citation type="journal article" date="2004" name="Nature">
        <title>Genome duplication in the teleost fish Tetraodon nigroviridis reveals the early vertebrate proto-karyotype.</title>
        <authorList>
            <person name="Jaillon O."/>
            <person name="Aury J.-M."/>
            <person name="Brunet F."/>
            <person name="Petit J.-L."/>
            <person name="Stange-Thomann N."/>
            <person name="Mauceli E."/>
            <person name="Bouneau L."/>
            <person name="Fischer C."/>
            <person name="Ozouf-Costaz C."/>
            <person name="Bernot A."/>
            <person name="Nicaud S."/>
            <person name="Jaffe D."/>
            <person name="Fisher S."/>
            <person name="Lutfalla G."/>
            <person name="Dossat C."/>
            <person name="Segurens B."/>
            <person name="Dasilva C."/>
            <person name="Salanoubat M."/>
            <person name="Levy M."/>
            <person name="Boudet N."/>
            <person name="Castellano S."/>
            <person name="Anthouard V."/>
            <person name="Jubin C."/>
            <person name="Castelli V."/>
            <person name="Katinka M."/>
            <person name="Vacherie B."/>
            <person name="Biemont C."/>
            <person name="Skalli Z."/>
            <person name="Cattolico L."/>
            <person name="Poulain J."/>
            <person name="De Berardinis V."/>
            <person name="Cruaud C."/>
            <person name="Duprat S."/>
            <person name="Brottier P."/>
            <person name="Coutanceau J.-P."/>
            <person name="Gouzy J."/>
            <person name="Parra G."/>
            <person name="Lardier G."/>
            <person name="Chapple C."/>
            <person name="McKernan K.J."/>
            <person name="McEwan P."/>
            <person name="Bosak S."/>
            <person name="Kellis M."/>
            <person name="Volff J.-N."/>
            <person name="Guigo R."/>
            <person name="Zody M.C."/>
            <person name="Mesirov J."/>
            <person name="Lindblad-Toh K."/>
            <person name="Birren B."/>
            <person name="Nusbaum C."/>
            <person name="Kahn D."/>
            <person name="Robinson-Rechavi M."/>
            <person name="Laudet V."/>
            <person name="Schachter V."/>
            <person name="Quetier F."/>
            <person name="Saurin W."/>
            <person name="Scarpelli C."/>
            <person name="Wincker P."/>
            <person name="Lander E.S."/>
            <person name="Weissenbach J."/>
            <person name="Roest Crollius H."/>
        </authorList>
    </citation>
    <scope>NUCLEOTIDE SEQUENCE [LARGE SCALE GENOMIC DNA]</scope>
</reference>
<evidence type="ECO:0000313" key="4">
    <source>
        <dbReference type="Ensembl" id="ENSTNIP00000000190.1"/>
    </source>
</evidence>
<feature type="compositionally biased region" description="Low complexity" evidence="1">
    <location>
        <begin position="276"/>
        <end position="287"/>
    </location>
</feature>
<feature type="domain" description="USP" evidence="3">
    <location>
        <begin position="1"/>
        <end position="270"/>
    </location>
</feature>
<evidence type="ECO:0000256" key="1">
    <source>
        <dbReference type="SAM" id="MobiDB-lite"/>
    </source>
</evidence>
<protein>
    <recommendedName>
        <fullName evidence="3">USP domain-containing protein</fullName>
    </recommendedName>
</protein>
<dbReference type="PANTHER" id="PTHR15294">
    <property type="entry name" value="RETINOVIN-RELATED"/>
    <property type="match status" value="1"/>
</dbReference>
<accession>H3BW28</accession>
<dbReference type="GO" id="GO:0015030">
    <property type="term" value="C:Cajal body"/>
    <property type="evidence" value="ECO:0007669"/>
    <property type="project" value="TreeGrafter"/>
</dbReference>
<dbReference type="InterPro" id="IPR028890">
    <property type="entry name" value="Peptidase_C98"/>
</dbReference>
<keyword evidence="2" id="KW-0732">Signal</keyword>
<dbReference type="PANTHER" id="PTHR15294:SF3">
    <property type="entry name" value="SUMO-SPECIFIC ISOPEPTIDASE USPL1"/>
    <property type="match status" value="1"/>
</dbReference>
<dbReference type="PROSITE" id="PS50235">
    <property type="entry name" value="USP_3"/>
    <property type="match status" value="1"/>
</dbReference>
<dbReference type="GO" id="GO:0030576">
    <property type="term" value="P:Cajal body organization"/>
    <property type="evidence" value="ECO:0007669"/>
    <property type="project" value="InterPro"/>
</dbReference>
<proteinExistence type="predicted"/>
<dbReference type="GO" id="GO:0016926">
    <property type="term" value="P:protein desumoylation"/>
    <property type="evidence" value="ECO:0007669"/>
    <property type="project" value="TreeGrafter"/>
</dbReference>
<evidence type="ECO:0000256" key="2">
    <source>
        <dbReference type="SAM" id="SignalP"/>
    </source>
</evidence>
<dbReference type="SUPFAM" id="SSF54001">
    <property type="entry name" value="Cysteine proteinases"/>
    <property type="match status" value="1"/>
</dbReference>
<dbReference type="Pfam" id="PF15499">
    <property type="entry name" value="Peptidase_C98"/>
    <property type="match status" value="1"/>
</dbReference>
<feature type="signal peptide" evidence="2">
    <location>
        <begin position="1"/>
        <end position="20"/>
    </location>
</feature>
<feature type="chain" id="PRO_5003580326" description="USP domain-containing protein" evidence="2">
    <location>
        <begin position="21"/>
        <end position="301"/>
    </location>
</feature>
<dbReference type="Ensembl" id="ENSTNIT00000001431.1">
    <property type="protein sequence ID" value="ENSTNIP00000000190.1"/>
    <property type="gene ID" value="ENSTNIG00000001184.1"/>
</dbReference>
<dbReference type="AlphaFoldDB" id="H3BW28"/>
<dbReference type="GeneTree" id="ENSGT00390000002316"/>
<reference evidence="4" key="3">
    <citation type="submission" date="2025-09" db="UniProtKB">
        <authorList>
            <consortium name="Ensembl"/>
        </authorList>
    </citation>
    <scope>IDENTIFICATION</scope>
</reference>
<dbReference type="HOGENOM" id="CLU_974970_0_0_1"/>
<reference evidence="4" key="2">
    <citation type="submission" date="2025-08" db="UniProtKB">
        <authorList>
            <consortium name="Ensembl"/>
        </authorList>
    </citation>
    <scope>IDENTIFICATION</scope>
</reference>
<dbReference type="InterPro" id="IPR028889">
    <property type="entry name" value="USP"/>
</dbReference>
<dbReference type="InterPro" id="IPR038765">
    <property type="entry name" value="Papain-like_cys_pep_sf"/>
</dbReference>
<dbReference type="InParanoid" id="H3BW28"/>
<sequence>WQNSASLCWLDSMLVALVNCKSLKKSRPDVEPRQSTVWRLIREHEDVGSAVQGHRQTGSDGVARVPQAVLEKSHADLDRLRMSVFQQLQPKLHCKLGKKETPVFALPLLLAMDAWAEPLFRTLFHWEFKCTECGAATKERIWKTLPTFTDVVTDWHPLRAVHLAPCNRCSRSHQRRTMTLESVPPVFGLHFVQGLPSNDTGNYSFTFNRNHYSISTVIQYKHHLKHFVTWICHSNGSWQEYDDLKHPECRTHSRLPVPAEEMHIVFWEVEEGCKEPAGCSPSSSFSALPPPDHPGTSKPGG</sequence>
<dbReference type="GO" id="GO:0032183">
    <property type="term" value="F:SUMO binding"/>
    <property type="evidence" value="ECO:0007669"/>
    <property type="project" value="InterPro"/>
</dbReference>